<comment type="pathway">
    <text evidence="2">Protein modification; protein glycosylation.</text>
</comment>
<evidence type="ECO:0000256" key="6">
    <source>
        <dbReference type="ARBA" id="ARBA00022679"/>
    </source>
</evidence>
<evidence type="ECO:0000256" key="2">
    <source>
        <dbReference type="ARBA" id="ARBA00004922"/>
    </source>
</evidence>
<comment type="similarity">
    <text evidence="3">Belongs to the glycosyltransferase 31 family. Beta3-Gal-T subfamily.</text>
</comment>
<evidence type="ECO:0000256" key="10">
    <source>
        <dbReference type="ARBA" id="ARBA00022989"/>
    </source>
</evidence>
<evidence type="ECO:0000259" key="12">
    <source>
        <dbReference type="Pfam" id="PF02434"/>
    </source>
</evidence>
<reference evidence="13 14" key="1">
    <citation type="journal article" date="2010" name="Nature">
        <title>The Ectocarpus genome and the independent evolution of multicellularity in brown algae.</title>
        <authorList>
            <person name="Cock J.M."/>
            <person name="Sterck L."/>
            <person name="Rouze P."/>
            <person name="Scornet D."/>
            <person name="Allen A.E."/>
            <person name="Amoutzias G."/>
            <person name="Anthouard V."/>
            <person name="Artiguenave F."/>
            <person name="Aury J.M."/>
            <person name="Badger J.H."/>
            <person name="Beszteri B."/>
            <person name="Billiau K."/>
            <person name="Bonnet E."/>
            <person name="Bothwell J.H."/>
            <person name="Bowler C."/>
            <person name="Boyen C."/>
            <person name="Brownlee C."/>
            <person name="Carrano C.J."/>
            <person name="Charrier B."/>
            <person name="Cho G.Y."/>
            <person name="Coelho S.M."/>
            <person name="Collen J."/>
            <person name="Corre E."/>
            <person name="Da Silva C."/>
            <person name="Delage L."/>
            <person name="Delaroque N."/>
            <person name="Dittami S.M."/>
            <person name="Doulbeau S."/>
            <person name="Elias M."/>
            <person name="Farnham G."/>
            <person name="Gachon C.M."/>
            <person name="Gschloessl B."/>
            <person name="Heesch S."/>
            <person name="Jabbari K."/>
            <person name="Jubin C."/>
            <person name="Kawai H."/>
            <person name="Kimura K."/>
            <person name="Kloareg B."/>
            <person name="Kupper F.C."/>
            <person name="Lang D."/>
            <person name="Le Bail A."/>
            <person name="Leblanc C."/>
            <person name="Lerouge P."/>
            <person name="Lohr M."/>
            <person name="Lopez P.J."/>
            <person name="Martens C."/>
            <person name="Maumus F."/>
            <person name="Michel G."/>
            <person name="Miranda-Saavedra D."/>
            <person name="Morales J."/>
            <person name="Moreau H."/>
            <person name="Motomura T."/>
            <person name="Nagasato C."/>
            <person name="Napoli C.A."/>
            <person name="Nelson D.R."/>
            <person name="Nyvall-Collen P."/>
            <person name="Peters A.F."/>
            <person name="Pommier C."/>
            <person name="Potin P."/>
            <person name="Poulain J."/>
            <person name="Quesneville H."/>
            <person name="Read B."/>
            <person name="Rensing S.A."/>
            <person name="Ritter A."/>
            <person name="Rousvoal S."/>
            <person name="Samanta M."/>
            <person name="Samson G."/>
            <person name="Schroeder D.C."/>
            <person name="Segurens B."/>
            <person name="Strittmatter M."/>
            <person name="Tonon T."/>
            <person name="Tregear J.W."/>
            <person name="Valentin K."/>
            <person name="von Dassow P."/>
            <person name="Yamagishi T."/>
            <person name="Van de Peer Y."/>
            <person name="Wincker P."/>
        </authorList>
    </citation>
    <scope>NUCLEOTIDE SEQUENCE [LARGE SCALE GENOMIC DNA]</scope>
    <source>
        <strain evidence="14">Ec32 / CCAP1310/4</strain>
    </source>
</reference>
<evidence type="ECO:0000256" key="11">
    <source>
        <dbReference type="ARBA" id="ARBA00023136"/>
    </source>
</evidence>
<protein>
    <recommendedName>
        <fullName evidence="4">N-acetylgalactosaminide beta-1,3-galactosyltransferase</fullName>
        <ecNumber evidence="4">2.4.1.122</ecNumber>
    </recommendedName>
</protein>
<comment type="subcellular location">
    <subcellularLocation>
        <location evidence="1">Membrane</location>
        <topology evidence="1">Single-pass type II membrane protein</topology>
    </subcellularLocation>
</comment>
<dbReference type="InterPro" id="IPR003378">
    <property type="entry name" value="Fringe-like_glycosylTrfase"/>
</dbReference>
<dbReference type="GO" id="GO:0016020">
    <property type="term" value="C:membrane"/>
    <property type="evidence" value="ECO:0007669"/>
    <property type="project" value="UniProtKB-SubCell"/>
</dbReference>
<dbReference type="Proteomes" id="UP000002630">
    <property type="component" value="Linkage Group LG22"/>
</dbReference>
<sequence length="350" mass="39624">MLCDGTTIGETCGGIHKMSVYEITSYQGCDSEEFDVLSQHASSEHQQIMGEDDHKKLLAQIDVWEGAEEGAPRIFCGIYTHENNHATKVKAVKETWASHCDGFVAFSDVTDLELHTFKIKHEGPEEYSNMWQKARAIWKYINFHYKDDFDWFVLGGDDLFLIVENLRKYLLSDEIKGAAGGLENGGPNPMYLGRRFRFIGEDRIYNNGGPSYVLNQASVGLLASHLDDDACQPHAAKHWEDILVAWCLKKNGVEAFDTRDALGRERFHPFTPAAHFGYRMPQKLEDRLVSGCVVGAWYIIQGIDLKFGRECCSQDSLSFHYVGEQVSRRLHDLIYACPKYQADAPVVARV</sequence>
<dbReference type="AlphaFoldDB" id="D7FK30"/>
<keyword evidence="8" id="KW-0547">Nucleotide-binding</keyword>
<evidence type="ECO:0000256" key="7">
    <source>
        <dbReference type="ARBA" id="ARBA00022692"/>
    </source>
</evidence>
<dbReference type="PANTHER" id="PTHR23033:SF14">
    <property type="entry name" value="GLYCOPROTEIN-N-ACETYLGALACTOSAMINE 3-BETA-GALACTOSYLTRANSFERASE 1-RELATED"/>
    <property type="match status" value="1"/>
</dbReference>
<accession>D7FK30</accession>
<dbReference type="eggNOG" id="KOG2246">
    <property type="taxonomic scope" value="Eukaryota"/>
</dbReference>
<dbReference type="InterPro" id="IPR026050">
    <property type="entry name" value="C1GALT1/C1GALT1_chp1"/>
</dbReference>
<keyword evidence="9" id="KW-0735">Signal-anchor</keyword>
<evidence type="ECO:0000256" key="1">
    <source>
        <dbReference type="ARBA" id="ARBA00004606"/>
    </source>
</evidence>
<dbReference type="Gene3D" id="3.90.550.50">
    <property type="match status" value="1"/>
</dbReference>
<dbReference type="EMBL" id="FN649747">
    <property type="protein sequence ID" value="CBJ29240.1"/>
    <property type="molecule type" value="Genomic_DNA"/>
</dbReference>
<keyword evidence="10" id="KW-1133">Transmembrane helix</keyword>
<keyword evidence="6" id="KW-0808">Transferase</keyword>
<keyword evidence="11" id="KW-0472">Membrane</keyword>
<evidence type="ECO:0000256" key="8">
    <source>
        <dbReference type="ARBA" id="ARBA00022741"/>
    </source>
</evidence>
<dbReference type="Pfam" id="PF02434">
    <property type="entry name" value="Fringe"/>
    <property type="match status" value="1"/>
</dbReference>
<dbReference type="PANTHER" id="PTHR23033">
    <property type="entry name" value="BETA1,3-GALACTOSYLTRANSFERASE"/>
    <property type="match status" value="1"/>
</dbReference>
<evidence type="ECO:0000313" key="13">
    <source>
        <dbReference type="EMBL" id="CBJ29240.1"/>
    </source>
</evidence>
<feature type="domain" description="Fringe-like glycosyltransferase" evidence="12">
    <location>
        <begin position="73"/>
        <end position="170"/>
    </location>
</feature>
<dbReference type="STRING" id="2880.D7FK30"/>
<evidence type="ECO:0000256" key="5">
    <source>
        <dbReference type="ARBA" id="ARBA00022676"/>
    </source>
</evidence>
<dbReference type="GO" id="GO:0016263">
    <property type="term" value="F:glycoprotein-N-acetylgalactosamine 3-beta-galactosyltransferase activity"/>
    <property type="evidence" value="ECO:0007669"/>
    <property type="project" value="UniProtKB-EC"/>
</dbReference>
<evidence type="ECO:0000256" key="9">
    <source>
        <dbReference type="ARBA" id="ARBA00022968"/>
    </source>
</evidence>
<evidence type="ECO:0000256" key="3">
    <source>
        <dbReference type="ARBA" id="ARBA00006462"/>
    </source>
</evidence>
<keyword evidence="7" id="KW-0812">Transmembrane</keyword>
<keyword evidence="14" id="KW-1185">Reference proteome</keyword>
<name>D7FK30_ECTSI</name>
<dbReference type="OrthoDB" id="414175at2759"/>
<dbReference type="InParanoid" id="D7FK30"/>
<dbReference type="GO" id="GO:0000166">
    <property type="term" value="F:nucleotide binding"/>
    <property type="evidence" value="ECO:0007669"/>
    <property type="project" value="UniProtKB-KW"/>
</dbReference>
<dbReference type="OMA" id="PTTWRCL"/>
<proteinExistence type="inferred from homology"/>
<organism evidence="13 14">
    <name type="scientific">Ectocarpus siliculosus</name>
    <name type="common">Brown alga</name>
    <name type="synonym">Conferva siliculosa</name>
    <dbReference type="NCBI Taxonomy" id="2880"/>
    <lineage>
        <taxon>Eukaryota</taxon>
        <taxon>Sar</taxon>
        <taxon>Stramenopiles</taxon>
        <taxon>Ochrophyta</taxon>
        <taxon>PX clade</taxon>
        <taxon>Phaeophyceae</taxon>
        <taxon>Ectocarpales</taxon>
        <taxon>Ectocarpaceae</taxon>
        <taxon>Ectocarpus</taxon>
    </lineage>
</organism>
<keyword evidence="5" id="KW-0328">Glycosyltransferase</keyword>
<evidence type="ECO:0000256" key="4">
    <source>
        <dbReference type="ARBA" id="ARBA00012557"/>
    </source>
</evidence>
<dbReference type="EMBL" id="FN648001">
    <property type="protein sequence ID" value="CBJ29240.1"/>
    <property type="molecule type" value="Genomic_DNA"/>
</dbReference>
<gene>
    <name evidence="13" type="ORF">Esi_0140_0013</name>
</gene>
<dbReference type="EC" id="2.4.1.122" evidence="4"/>
<evidence type="ECO:0000313" key="14">
    <source>
        <dbReference type="Proteomes" id="UP000002630"/>
    </source>
</evidence>